<keyword evidence="3" id="KW-0677">Repeat</keyword>
<sequence>MATPTPNLADSEAQRTALPILSASVAAPTATGAPLPAPPHGHGTGSHGPRVDYELVLDCVHCGLCTASCPTYMETANEADSPRGRIYLMRGVIDGTLALDSDVKQHLDLCLNCRACETACPSGVQYGRLIEPFREFMNELEPERQVQSLNAVQKFLLFHVFPYRWRNRASLAPARLMQWTGLDWLTEKTGLMELVPGSLRNMKRMLPDLKPHYGQLPEVLEPIGPKRARVALFLGCVADALYPETNYATAKVLQANGCEVWIPRNQGCCGALHYHAAQEGPAREFAAQNCDTFGATNPETFKDVDAIITNAAGCGYQLKDYAHMMHATPHAEAAARLQSKVRDVSEFLVELGPVRPKHPLNIRATYHDACHLRHAQQIFKQPRQLLEMIPGLELIPLAESELCCGAAGSYNLTQPEMADRLGKRKTANIAATGAKALFTGNVGCLMQITRHLKALEPGVWCAHPVDALWASYSGEMPKGLEG</sequence>
<dbReference type="Pfam" id="PF13183">
    <property type="entry name" value="Fer4_8"/>
    <property type="match status" value="1"/>
</dbReference>
<dbReference type="InterPro" id="IPR017896">
    <property type="entry name" value="4Fe4S_Fe-S-bd"/>
</dbReference>
<feature type="domain" description="4Fe-4S ferredoxin-type" evidence="6">
    <location>
        <begin position="47"/>
        <end position="79"/>
    </location>
</feature>
<evidence type="ECO:0000256" key="2">
    <source>
        <dbReference type="ARBA" id="ARBA00022723"/>
    </source>
</evidence>
<dbReference type="InterPro" id="IPR012257">
    <property type="entry name" value="Glc_ox_4Fe-4S"/>
</dbReference>
<dbReference type="KEGG" id="gog:C1280_23090"/>
<dbReference type="RefSeq" id="WP_010034978.1">
    <property type="nucleotide sequence ID" value="NZ_CP025958.1"/>
</dbReference>
<dbReference type="SUPFAM" id="SSF46548">
    <property type="entry name" value="alpha-helical ferredoxin"/>
    <property type="match status" value="1"/>
</dbReference>
<dbReference type="PROSITE" id="PS00198">
    <property type="entry name" value="4FE4S_FER_1"/>
    <property type="match status" value="2"/>
</dbReference>
<dbReference type="InterPro" id="IPR017900">
    <property type="entry name" value="4Fe4S_Fe_S_CS"/>
</dbReference>
<protein>
    <recommendedName>
        <fullName evidence="6">4Fe-4S ferredoxin-type domain-containing protein</fullName>
    </recommendedName>
</protein>
<dbReference type="PANTHER" id="PTHR32479">
    <property type="entry name" value="GLYCOLATE OXIDASE IRON-SULFUR SUBUNIT"/>
    <property type="match status" value="1"/>
</dbReference>
<dbReference type="OrthoDB" id="9770306at2"/>
<evidence type="ECO:0000256" key="3">
    <source>
        <dbReference type="ARBA" id="ARBA00022737"/>
    </source>
</evidence>
<dbReference type="PROSITE" id="PS51379">
    <property type="entry name" value="4FE4S_FER_2"/>
    <property type="match status" value="2"/>
</dbReference>
<evidence type="ECO:0000259" key="6">
    <source>
        <dbReference type="PROSITE" id="PS51379"/>
    </source>
</evidence>
<gene>
    <name evidence="7" type="ORF">C1280_23090</name>
</gene>
<feature type="domain" description="4Fe-4S ferredoxin-type" evidence="6">
    <location>
        <begin position="101"/>
        <end position="124"/>
    </location>
</feature>
<dbReference type="InterPro" id="IPR004017">
    <property type="entry name" value="Cys_rich_dom"/>
</dbReference>
<keyword evidence="2" id="KW-0479">Metal-binding</keyword>
<dbReference type="EMBL" id="CP025958">
    <property type="protein sequence ID" value="AWM39595.1"/>
    <property type="molecule type" value="Genomic_DNA"/>
</dbReference>
<keyword evidence="1" id="KW-0004">4Fe-4S</keyword>
<evidence type="ECO:0000313" key="8">
    <source>
        <dbReference type="Proteomes" id="UP000245802"/>
    </source>
</evidence>
<dbReference type="AlphaFoldDB" id="A0A2Z3H9B0"/>
<dbReference type="GO" id="GO:0051539">
    <property type="term" value="F:4 iron, 4 sulfur cluster binding"/>
    <property type="evidence" value="ECO:0007669"/>
    <property type="project" value="UniProtKB-KW"/>
</dbReference>
<keyword evidence="5" id="KW-0411">Iron-sulfur</keyword>
<dbReference type="PIRSF" id="PIRSF000139">
    <property type="entry name" value="Glc_ox_4Fe-4S"/>
    <property type="match status" value="1"/>
</dbReference>
<proteinExistence type="predicted"/>
<dbReference type="Pfam" id="PF02754">
    <property type="entry name" value="CCG"/>
    <property type="match status" value="2"/>
</dbReference>
<accession>A0A2Z3H9B0</accession>
<dbReference type="PANTHER" id="PTHR32479:SF17">
    <property type="entry name" value="GLYCOLATE OXIDASE IRON-SULFUR SUBUNIT"/>
    <property type="match status" value="1"/>
</dbReference>
<dbReference type="GO" id="GO:0046872">
    <property type="term" value="F:metal ion binding"/>
    <property type="evidence" value="ECO:0007669"/>
    <property type="project" value="UniProtKB-KW"/>
</dbReference>
<evidence type="ECO:0000256" key="4">
    <source>
        <dbReference type="ARBA" id="ARBA00023004"/>
    </source>
</evidence>
<evidence type="ECO:0000256" key="5">
    <source>
        <dbReference type="ARBA" id="ARBA00023014"/>
    </source>
</evidence>
<keyword evidence="8" id="KW-1185">Reference proteome</keyword>
<reference evidence="7 8" key="1">
    <citation type="submission" date="2018-01" db="EMBL/GenBank/DDBJ databases">
        <title>G. obscuriglobus.</title>
        <authorList>
            <person name="Franke J."/>
            <person name="Blomberg W."/>
            <person name="Selmecki A."/>
        </authorList>
    </citation>
    <scope>NUCLEOTIDE SEQUENCE [LARGE SCALE GENOMIC DNA]</scope>
    <source>
        <strain evidence="7 8">DSM 5831</strain>
    </source>
</reference>
<dbReference type="Proteomes" id="UP000245802">
    <property type="component" value="Chromosome"/>
</dbReference>
<evidence type="ECO:0000256" key="1">
    <source>
        <dbReference type="ARBA" id="ARBA00022485"/>
    </source>
</evidence>
<keyword evidence="4" id="KW-0408">Iron</keyword>
<dbReference type="InterPro" id="IPR009051">
    <property type="entry name" value="Helical_ferredxn"/>
</dbReference>
<dbReference type="GO" id="GO:0016491">
    <property type="term" value="F:oxidoreductase activity"/>
    <property type="evidence" value="ECO:0007669"/>
    <property type="project" value="UniProtKB-ARBA"/>
</dbReference>
<dbReference type="Gene3D" id="1.10.1060.10">
    <property type="entry name" value="Alpha-helical ferredoxin"/>
    <property type="match status" value="1"/>
</dbReference>
<evidence type="ECO:0000313" key="7">
    <source>
        <dbReference type="EMBL" id="AWM39595.1"/>
    </source>
</evidence>
<organism evidence="7 8">
    <name type="scientific">Gemmata obscuriglobus</name>
    <dbReference type="NCBI Taxonomy" id="114"/>
    <lineage>
        <taxon>Bacteria</taxon>
        <taxon>Pseudomonadati</taxon>
        <taxon>Planctomycetota</taxon>
        <taxon>Planctomycetia</taxon>
        <taxon>Gemmatales</taxon>
        <taxon>Gemmataceae</taxon>
        <taxon>Gemmata</taxon>
    </lineage>
</organism>
<name>A0A2Z3H9B0_9BACT</name>